<keyword evidence="3 8" id="KW-0812">Transmembrane</keyword>
<evidence type="ECO:0000256" key="4">
    <source>
        <dbReference type="ARBA" id="ARBA00022989"/>
    </source>
</evidence>
<comment type="subcellular location">
    <subcellularLocation>
        <location evidence="1">Membrane</location>
        <topology evidence="1">Multi-pass membrane protein</topology>
    </subcellularLocation>
</comment>
<organism evidence="10 11">
    <name type="scientific">Streptococcus cristatus</name>
    <dbReference type="NCBI Taxonomy" id="45634"/>
    <lineage>
        <taxon>Bacteria</taxon>
        <taxon>Bacillati</taxon>
        <taxon>Bacillota</taxon>
        <taxon>Bacilli</taxon>
        <taxon>Lactobacillales</taxon>
        <taxon>Streptococcaceae</taxon>
        <taxon>Streptococcus</taxon>
    </lineage>
</organism>
<gene>
    <name evidence="10" type="ORF">D8790_00650</name>
</gene>
<evidence type="ECO:0000256" key="2">
    <source>
        <dbReference type="ARBA" id="ARBA00022448"/>
    </source>
</evidence>
<keyword evidence="7 10" id="KW-0407">Ion channel</keyword>
<dbReference type="PANTHER" id="PTHR11537:SF259">
    <property type="entry name" value="KCNQ POTASSIUM CHANNEL, ISOFORM F"/>
    <property type="match status" value="1"/>
</dbReference>
<dbReference type="Gene3D" id="1.10.287.70">
    <property type="match status" value="1"/>
</dbReference>
<name>A0A3R9LEC5_STRCR</name>
<feature type="transmembrane region" description="Helical" evidence="8">
    <location>
        <begin position="63"/>
        <end position="82"/>
    </location>
</feature>
<dbReference type="GO" id="GO:0005516">
    <property type="term" value="F:calmodulin binding"/>
    <property type="evidence" value="ECO:0007669"/>
    <property type="project" value="TreeGrafter"/>
</dbReference>
<evidence type="ECO:0000256" key="6">
    <source>
        <dbReference type="ARBA" id="ARBA00023136"/>
    </source>
</evidence>
<keyword evidence="5" id="KW-0406">Ion transport</keyword>
<evidence type="ECO:0000313" key="11">
    <source>
        <dbReference type="Proteomes" id="UP000278843"/>
    </source>
</evidence>
<evidence type="ECO:0000256" key="8">
    <source>
        <dbReference type="SAM" id="Phobius"/>
    </source>
</evidence>
<dbReference type="PANTHER" id="PTHR11537">
    <property type="entry name" value="VOLTAGE-GATED POTASSIUM CHANNEL"/>
    <property type="match status" value="1"/>
</dbReference>
<evidence type="ECO:0000259" key="9">
    <source>
        <dbReference type="Pfam" id="PF07885"/>
    </source>
</evidence>
<keyword evidence="2" id="KW-0813">Transport</keyword>
<protein>
    <submittedName>
        <fullName evidence="10">Cyclic nucleotide-gated potassium channel</fullName>
    </submittedName>
</protein>
<feature type="transmembrane region" description="Helical" evidence="8">
    <location>
        <begin position="32"/>
        <end position="51"/>
    </location>
</feature>
<feature type="domain" description="Potassium channel" evidence="9">
    <location>
        <begin position="9"/>
        <end position="78"/>
    </location>
</feature>
<comment type="caution">
    <text evidence="10">The sequence shown here is derived from an EMBL/GenBank/DDBJ whole genome shotgun (WGS) entry which is preliminary data.</text>
</comment>
<proteinExistence type="predicted"/>
<keyword evidence="6 8" id="KW-0472">Membrane</keyword>
<dbReference type="GO" id="GO:0001508">
    <property type="term" value="P:action potential"/>
    <property type="evidence" value="ECO:0007669"/>
    <property type="project" value="TreeGrafter"/>
</dbReference>
<evidence type="ECO:0000313" key="10">
    <source>
        <dbReference type="EMBL" id="RSJ96769.1"/>
    </source>
</evidence>
<keyword evidence="4 8" id="KW-1133">Transmembrane helix</keyword>
<dbReference type="Pfam" id="PF07885">
    <property type="entry name" value="Ion_trans_2"/>
    <property type="match status" value="1"/>
</dbReference>
<sequence>MIVGLLALGYIFISAFIIFNVAPSTFPSFFDALYWATISLTTVGYGDIYAVSTTGKIITMISSFLGIAIVALPAGIITAGYMKEIKEL</sequence>
<evidence type="ECO:0000256" key="7">
    <source>
        <dbReference type="ARBA" id="ARBA00023303"/>
    </source>
</evidence>
<dbReference type="AlphaFoldDB" id="A0A3R9LEC5"/>
<dbReference type="SUPFAM" id="SSF81324">
    <property type="entry name" value="Voltage-gated potassium channels"/>
    <property type="match status" value="1"/>
</dbReference>
<dbReference type="InterPro" id="IPR013099">
    <property type="entry name" value="K_chnl_dom"/>
</dbReference>
<evidence type="ECO:0000256" key="5">
    <source>
        <dbReference type="ARBA" id="ARBA00023065"/>
    </source>
</evidence>
<evidence type="ECO:0000256" key="3">
    <source>
        <dbReference type="ARBA" id="ARBA00022692"/>
    </source>
</evidence>
<dbReference type="InterPro" id="IPR028325">
    <property type="entry name" value="VG_K_chnl"/>
</dbReference>
<dbReference type="GO" id="GO:0005249">
    <property type="term" value="F:voltage-gated potassium channel activity"/>
    <property type="evidence" value="ECO:0007669"/>
    <property type="project" value="InterPro"/>
</dbReference>
<dbReference type="GO" id="GO:0008076">
    <property type="term" value="C:voltage-gated potassium channel complex"/>
    <property type="evidence" value="ECO:0007669"/>
    <property type="project" value="InterPro"/>
</dbReference>
<dbReference type="Proteomes" id="UP000278843">
    <property type="component" value="Unassembled WGS sequence"/>
</dbReference>
<reference evidence="10 11" key="1">
    <citation type="submission" date="2018-11" db="EMBL/GenBank/DDBJ databases">
        <title>Species Designations Belie Phenotypic and Genotypic Heterogeneity in Oral Streptococci.</title>
        <authorList>
            <person name="Velsko I."/>
        </authorList>
    </citation>
    <scope>NUCLEOTIDE SEQUENCE [LARGE SCALE GENOMIC DNA]</scope>
    <source>
        <strain evidence="10 11">BCC13</strain>
    </source>
</reference>
<accession>A0A3R9LEC5</accession>
<feature type="transmembrane region" description="Helical" evidence="8">
    <location>
        <begin position="7"/>
        <end position="26"/>
    </location>
</feature>
<dbReference type="PRINTS" id="PR00169">
    <property type="entry name" value="KCHANNEL"/>
</dbReference>
<dbReference type="EMBL" id="RJPU01000001">
    <property type="protein sequence ID" value="RSJ96769.1"/>
    <property type="molecule type" value="Genomic_DNA"/>
</dbReference>
<evidence type="ECO:0000256" key="1">
    <source>
        <dbReference type="ARBA" id="ARBA00004141"/>
    </source>
</evidence>